<dbReference type="AlphaFoldDB" id="A0A8S1P6U8"/>
<organism evidence="2 3">
    <name type="scientific">Paramecium sonneborni</name>
    <dbReference type="NCBI Taxonomy" id="65129"/>
    <lineage>
        <taxon>Eukaryota</taxon>
        <taxon>Sar</taxon>
        <taxon>Alveolata</taxon>
        <taxon>Ciliophora</taxon>
        <taxon>Intramacronucleata</taxon>
        <taxon>Oligohymenophorea</taxon>
        <taxon>Peniculida</taxon>
        <taxon>Parameciidae</taxon>
        <taxon>Paramecium</taxon>
    </lineage>
</organism>
<comment type="caution">
    <text evidence="2">The sequence shown here is derived from an EMBL/GenBank/DDBJ whole genome shotgun (WGS) entry which is preliminary data.</text>
</comment>
<name>A0A8S1P6U8_9CILI</name>
<feature type="transmembrane region" description="Helical" evidence="1">
    <location>
        <begin position="85"/>
        <end position="108"/>
    </location>
</feature>
<reference evidence="2" key="1">
    <citation type="submission" date="2021-01" db="EMBL/GenBank/DDBJ databases">
        <authorList>
            <consortium name="Genoscope - CEA"/>
            <person name="William W."/>
        </authorList>
    </citation>
    <scope>NUCLEOTIDE SEQUENCE</scope>
</reference>
<keyword evidence="1" id="KW-0472">Membrane</keyword>
<evidence type="ECO:0000256" key="1">
    <source>
        <dbReference type="SAM" id="Phobius"/>
    </source>
</evidence>
<dbReference type="EMBL" id="CAJJDN010000071">
    <property type="protein sequence ID" value="CAD8098837.1"/>
    <property type="molecule type" value="Genomic_DNA"/>
</dbReference>
<dbReference type="Proteomes" id="UP000692954">
    <property type="component" value="Unassembled WGS sequence"/>
</dbReference>
<keyword evidence="1" id="KW-0812">Transmembrane</keyword>
<evidence type="ECO:0000313" key="3">
    <source>
        <dbReference type="Proteomes" id="UP000692954"/>
    </source>
</evidence>
<keyword evidence="1" id="KW-1133">Transmembrane helix</keyword>
<protein>
    <recommendedName>
        <fullName evidence="4">Transmembrane protein</fullName>
    </recommendedName>
</protein>
<sequence length="127" mass="15222">MEDNFLKIQKEPDNGTEIKIIESSQLSIDQPQKQQYALSIINNEKPKKKCYLCRDGENFCWGGFLLTIPVLLFSVYIFIHFRYCWLTIYLTILWFFPIIVSLILVYIFSWHNTEKKKNILRERLLPN</sequence>
<keyword evidence="3" id="KW-1185">Reference proteome</keyword>
<accession>A0A8S1P6U8</accession>
<evidence type="ECO:0000313" key="2">
    <source>
        <dbReference type="EMBL" id="CAD8098837.1"/>
    </source>
</evidence>
<proteinExistence type="predicted"/>
<feature type="transmembrane region" description="Helical" evidence="1">
    <location>
        <begin position="59"/>
        <end position="79"/>
    </location>
</feature>
<evidence type="ECO:0008006" key="4">
    <source>
        <dbReference type="Google" id="ProtNLM"/>
    </source>
</evidence>
<gene>
    <name evidence="2" type="ORF">PSON_ATCC_30995.1.T0710009</name>
</gene>